<dbReference type="Pfam" id="PF12784">
    <property type="entry name" value="PDDEXK_2"/>
    <property type="match status" value="1"/>
</dbReference>
<dbReference type="STRING" id="1499966.U14_02897"/>
<dbReference type="NCBIfam" id="TIGR01784">
    <property type="entry name" value="T_den_put_tspse"/>
    <property type="match status" value="1"/>
</dbReference>
<dbReference type="Proteomes" id="UP000030700">
    <property type="component" value="Unassembled WGS sequence"/>
</dbReference>
<dbReference type="PANTHER" id="PTHR41317">
    <property type="entry name" value="PD-(D_E)XK NUCLEASE FAMILY TRANSPOSASE"/>
    <property type="match status" value="1"/>
</dbReference>
<dbReference type="InterPro" id="IPR010106">
    <property type="entry name" value="RpnA"/>
</dbReference>
<proteinExistence type="predicted"/>
<evidence type="ECO:0008006" key="4">
    <source>
        <dbReference type="Google" id="ProtNLM"/>
    </source>
</evidence>
<feature type="region of interest" description="Disordered" evidence="1">
    <location>
        <begin position="240"/>
        <end position="280"/>
    </location>
</feature>
<gene>
    <name evidence="2" type="ORF">U14_02897</name>
</gene>
<organism evidence="2">
    <name type="scientific">Candidatus Moduliflexus flocculans</name>
    <dbReference type="NCBI Taxonomy" id="1499966"/>
    <lineage>
        <taxon>Bacteria</taxon>
        <taxon>Candidatus Moduliflexota</taxon>
        <taxon>Candidatus Moduliflexia</taxon>
        <taxon>Candidatus Moduliflexales</taxon>
        <taxon>Candidatus Moduliflexaceae</taxon>
    </lineage>
</organism>
<dbReference type="EMBL" id="DF820457">
    <property type="protein sequence ID" value="GAK51652.1"/>
    <property type="molecule type" value="Genomic_DNA"/>
</dbReference>
<dbReference type="PANTHER" id="PTHR41317:SF1">
    <property type="entry name" value="PD-(D_E)XK NUCLEASE FAMILY TRANSPOSASE"/>
    <property type="match status" value="1"/>
</dbReference>
<keyword evidence="3" id="KW-1185">Reference proteome</keyword>
<dbReference type="AlphaFoldDB" id="A0A081BMN6"/>
<dbReference type="HOGENOM" id="CLU_057504_1_1_0"/>
<accession>A0A081BMN6</accession>
<sequence length="325" mass="37425">MRFVDPKSNIAFKKIFGNQTHKDILISFLNAVLALSGSKQIQDVTILDSYQAPRLEDLKETILDVQAVNAEGVTFIVEMQVEKQAYFDKRALYYSSKAYVGQIQTGDDYPKLNQVIFIGILDFSIFSSSDYISRHLILNAKTHQQEMKDFEFNFIELPKFTKSENELQTILEKWVYFLKYAKKATIIPPQLKDTQEIVDAFTVAAQHNWTQHELDVYDYWQMQETGHRLALELAEKEARERGWQDGRETGRQEGRETGRREGREEGRQEGIEEGIEQGIEQGRTEGELHAKYEIAKNLLKSGISIEMLCQVTGLSAENVQQLSQK</sequence>
<feature type="compositionally biased region" description="Basic and acidic residues" evidence="1">
    <location>
        <begin position="240"/>
        <end position="270"/>
    </location>
</feature>
<evidence type="ECO:0000313" key="3">
    <source>
        <dbReference type="Proteomes" id="UP000030700"/>
    </source>
</evidence>
<name>A0A081BMN6_9BACT</name>
<evidence type="ECO:0000256" key="1">
    <source>
        <dbReference type="SAM" id="MobiDB-lite"/>
    </source>
</evidence>
<reference evidence="2" key="1">
    <citation type="journal article" date="2015" name="PeerJ">
        <title>First genomic representation of candidate bacterial phylum KSB3 points to enhanced environmental sensing as a trigger of wastewater bulking.</title>
        <authorList>
            <person name="Sekiguchi Y."/>
            <person name="Ohashi A."/>
            <person name="Parks D.H."/>
            <person name="Yamauchi T."/>
            <person name="Tyson G.W."/>
            <person name="Hugenholtz P."/>
        </authorList>
    </citation>
    <scope>NUCLEOTIDE SEQUENCE [LARGE SCALE GENOMIC DNA]</scope>
</reference>
<evidence type="ECO:0000313" key="2">
    <source>
        <dbReference type="EMBL" id="GAK51652.1"/>
    </source>
</evidence>
<protein>
    <recommendedName>
        <fullName evidence="4">Transposase</fullName>
    </recommendedName>
</protein>